<evidence type="ECO:0000313" key="7">
    <source>
        <dbReference type="Proteomes" id="UP000298325"/>
    </source>
</evidence>
<proteinExistence type="inferred from homology"/>
<keyword evidence="7" id="KW-1185">Reference proteome</keyword>
<dbReference type="InterPro" id="IPR005119">
    <property type="entry name" value="LysR_subst-bd"/>
</dbReference>
<protein>
    <submittedName>
        <fullName evidence="6">LysR family transcriptional regulator</fullName>
    </submittedName>
</protein>
<name>A0A4Z1CFX8_9GAMM</name>
<feature type="domain" description="HTH lysR-type" evidence="5">
    <location>
        <begin position="29"/>
        <end position="80"/>
    </location>
</feature>
<dbReference type="RefSeq" id="WP_135803433.1">
    <property type="nucleotide sequence ID" value="NZ_SRPF01000003.1"/>
</dbReference>
<dbReference type="PANTHER" id="PTHR30579">
    <property type="entry name" value="TRANSCRIPTIONAL REGULATOR"/>
    <property type="match status" value="1"/>
</dbReference>
<dbReference type="InterPro" id="IPR036388">
    <property type="entry name" value="WH-like_DNA-bd_sf"/>
</dbReference>
<dbReference type="PROSITE" id="PS50931">
    <property type="entry name" value="HTH_LYSR"/>
    <property type="match status" value="1"/>
</dbReference>
<evidence type="ECO:0000256" key="1">
    <source>
        <dbReference type="ARBA" id="ARBA00009437"/>
    </source>
</evidence>
<evidence type="ECO:0000256" key="4">
    <source>
        <dbReference type="ARBA" id="ARBA00023163"/>
    </source>
</evidence>
<dbReference type="EMBL" id="SRPF01000003">
    <property type="protein sequence ID" value="TGN39124.1"/>
    <property type="molecule type" value="Genomic_DNA"/>
</dbReference>
<dbReference type="InterPro" id="IPR050176">
    <property type="entry name" value="LTTR"/>
</dbReference>
<dbReference type="InterPro" id="IPR000847">
    <property type="entry name" value="LysR_HTH_N"/>
</dbReference>
<dbReference type="GO" id="GO:0003677">
    <property type="term" value="F:DNA binding"/>
    <property type="evidence" value="ECO:0007669"/>
    <property type="project" value="UniProtKB-KW"/>
</dbReference>
<organism evidence="6 7">
    <name type="scientific">Marinobacter confluentis</name>
    <dbReference type="NCBI Taxonomy" id="1697557"/>
    <lineage>
        <taxon>Bacteria</taxon>
        <taxon>Pseudomonadati</taxon>
        <taxon>Pseudomonadota</taxon>
        <taxon>Gammaproteobacteria</taxon>
        <taxon>Pseudomonadales</taxon>
        <taxon>Marinobacteraceae</taxon>
        <taxon>Marinobacter</taxon>
    </lineage>
</organism>
<dbReference type="Pfam" id="PF00126">
    <property type="entry name" value="HTH_1"/>
    <property type="match status" value="1"/>
</dbReference>
<dbReference type="Pfam" id="PF03466">
    <property type="entry name" value="LysR_substrate"/>
    <property type="match status" value="1"/>
</dbReference>
<keyword evidence="3" id="KW-0238">DNA-binding</keyword>
<dbReference type="Gene3D" id="3.40.190.290">
    <property type="match status" value="1"/>
</dbReference>
<comment type="caution">
    <text evidence="6">The sequence shown here is derived from an EMBL/GenBank/DDBJ whole genome shotgun (WGS) entry which is preliminary data.</text>
</comment>
<dbReference type="InterPro" id="IPR036390">
    <property type="entry name" value="WH_DNA-bd_sf"/>
</dbReference>
<evidence type="ECO:0000313" key="6">
    <source>
        <dbReference type="EMBL" id="TGN39124.1"/>
    </source>
</evidence>
<dbReference type="OrthoDB" id="9786526at2"/>
<dbReference type="Proteomes" id="UP000298325">
    <property type="component" value="Unassembled WGS sequence"/>
</dbReference>
<gene>
    <name evidence="6" type="ORF">E5Q11_10715</name>
</gene>
<dbReference type="GO" id="GO:0003700">
    <property type="term" value="F:DNA-binding transcription factor activity"/>
    <property type="evidence" value="ECO:0007669"/>
    <property type="project" value="InterPro"/>
</dbReference>
<keyword evidence="4" id="KW-0804">Transcription</keyword>
<sequence>MENRADIDNRVSENGYSAEHQQWVWDDTRAFLAIARRGTLSGAASDLKVGIATLSRRIERLEKALGLPLFIRQQSGYLLTEEGSAMVDRAEAMEAAATAFSSGISGQAQPTGKVRLATAENLANELIVPALPAFREQYPGITIELITDIHTVNLHRRDADLALRMVRPERGNVTLRRLGNLGYGLYRSSTYSPETSASPDSSLFDWADFITWNERQADLPAAQWIERVLRGREPALTTTSLASQVAATKAGLGLAVLPHFVAANAGLICEQADLGIDQPIYLVIQSDLAKSRRIRAVADFLVELVEQSAQPLSHGQIS</sequence>
<evidence type="ECO:0000259" key="5">
    <source>
        <dbReference type="PROSITE" id="PS50931"/>
    </source>
</evidence>
<dbReference type="PANTHER" id="PTHR30579:SF3">
    <property type="entry name" value="TRANSCRIPTIONAL REGULATORY PROTEIN"/>
    <property type="match status" value="1"/>
</dbReference>
<evidence type="ECO:0000256" key="2">
    <source>
        <dbReference type="ARBA" id="ARBA00023015"/>
    </source>
</evidence>
<accession>A0A4Z1CFX8</accession>
<dbReference type="SUPFAM" id="SSF53850">
    <property type="entry name" value="Periplasmic binding protein-like II"/>
    <property type="match status" value="1"/>
</dbReference>
<reference evidence="6 7" key="1">
    <citation type="submission" date="2019-04" db="EMBL/GenBank/DDBJ databases">
        <authorList>
            <person name="Park S."/>
            <person name="Yoon J.-H."/>
        </authorList>
    </citation>
    <scope>NUCLEOTIDE SEQUENCE [LARGE SCALE GENOMIC DNA]</scope>
    <source>
        <strain evidence="6 7">HJM-18</strain>
    </source>
</reference>
<evidence type="ECO:0000256" key="3">
    <source>
        <dbReference type="ARBA" id="ARBA00023125"/>
    </source>
</evidence>
<keyword evidence="2" id="KW-0805">Transcription regulation</keyword>
<dbReference type="AlphaFoldDB" id="A0A4Z1CFX8"/>
<dbReference type="Gene3D" id="1.10.10.10">
    <property type="entry name" value="Winged helix-like DNA-binding domain superfamily/Winged helix DNA-binding domain"/>
    <property type="match status" value="1"/>
</dbReference>
<comment type="similarity">
    <text evidence="1">Belongs to the LysR transcriptional regulatory family.</text>
</comment>
<dbReference type="SUPFAM" id="SSF46785">
    <property type="entry name" value="Winged helix' DNA-binding domain"/>
    <property type="match status" value="1"/>
</dbReference>